<reference evidence="2" key="1">
    <citation type="journal article" date="2019" name="Int. J. Syst. Evol. Microbiol.">
        <title>The Global Catalogue of Microorganisms (GCM) 10K type strain sequencing project: providing services to taxonomists for standard genome sequencing and annotation.</title>
        <authorList>
            <consortium name="The Broad Institute Genomics Platform"/>
            <consortium name="The Broad Institute Genome Sequencing Center for Infectious Disease"/>
            <person name="Wu L."/>
            <person name="Ma J."/>
        </authorList>
    </citation>
    <scope>NUCLEOTIDE SEQUENCE [LARGE SCALE GENOMIC DNA]</scope>
    <source>
        <strain evidence="2">KCTC 42107</strain>
    </source>
</reference>
<accession>A0ABW5NRB0</accession>
<keyword evidence="2" id="KW-1185">Reference proteome</keyword>
<organism evidence="1 2">
    <name type="scientific">Flavobacterium suzhouense</name>
    <dbReference type="NCBI Taxonomy" id="1529638"/>
    <lineage>
        <taxon>Bacteria</taxon>
        <taxon>Pseudomonadati</taxon>
        <taxon>Bacteroidota</taxon>
        <taxon>Flavobacteriia</taxon>
        <taxon>Flavobacteriales</taxon>
        <taxon>Flavobacteriaceae</taxon>
        <taxon>Flavobacterium</taxon>
    </lineage>
</organism>
<protein>
    <submittedName>
        <fullName evidence="1">XAC2610-related protein</fullName>
    </submittedName>
</protein>
<dbReference type="RefSeq" id="WP_379820175.1">
    <property type="nucleotide sequence ID" value="NZ_JBHUMD010000007.1"/>
</dbReference>
<name>A0ABW5NRB0_9FLAO</name>
<evidence type="ECO:0000313" key="1">
    <source>
        <dbReference type="EMBL" id="MFD2601621.1"/>
    </source>
</evidence>
<dbReference type="InterPro" id="IPR058087">
    <property type="entry name" value="XAC2610_dom"/>
</dbReference>
<gene>
    <name evidence="1" type="ORF">ACFSR3_06100</name>
</gene>
<comment type="caution">
    <text evidence="1">The sequence shown here is derived from an EMBL/GenBank/DDBJ whole genome shotgun (WGS) entry which is preliminary data.</text>
</comment>
<proteinExistence type="predicted"/>
<dbReference type="EMBL" id="JBHUMD010000007">
    <property type="protein sequence ID" value="MFD2601621.1"/>
    <property type="molecule type" value="Genomic_DNA"/>
</dbReference>
<evidence type="ECO:0000313" key="2">
    <source>
        <dbReference type="Proteomes" id="UP001597480"/>
    </source>
</evidence>
<dbReference type="Proteomes" id="UP001597480">
    <property type="component" value="Unassembled WGS sequence"/>
</dbReference>
<dbReference type="NCBIfam" id="NF047539">
    <property type="entry name" value="XAC2610_fam"/>
    <property type="match status" value="1"/>
</dbReference>
<sequence>MVFSDTLQYNSDKVNGSAIKQIQEEQDTDSIYLEKLLNKAVIIAGKNKSKEVFEEQYTDIMPDSSYQVEVNLRNDFFFSKKITHLVIRRKITGLIYIDIFFKKNNEFLKVISHEESEMTYVNDTIRDINGDGVKDFVVNWYGSNGCCLKAFSNVYLLRSDNTFSKSFEFINPTFDPKEKIIRGVCYGHPGDTEMYKYKWKGENVDTLEYVFYEKSNKGIKTGKVMVSTDYPNSKAAKVLKVLNSAPTEYKTIYGYNWFTGEGYD</sequence>